<keyword evidence="3" id="KW-1185">Reference proteome</keyword>
<keyword evidence="1" id="KW-0472">Membrane</keyword>
<dbReference type="AlphaFoldDB" id="A0A448HEN1"/>
<feature type="transmembrane region" description="Helical" evidence="1">
    <location>
        <begin position="87"/>
        <end position="104"/>
    </location>
</feature>
<evidence type="ECO:0000313" key="2">
    <source>
        <dbReference type="EMBL" id="VEG26300.1"/>
    </source>
</evidence>
<name>A0A448HEN1_9ACTO</name>
<gene>
    <name evidence="2" type="ORF">NCTC11636_00456</name>
</gene>
<accession>A0A448HEN1</accession>
<dbReference type="EMBL" id="LR134350">
    <property type="protein sequence ID" value="VEG26300.1"/>
    <property type="molecule type" value="Genomic_DNA"/>
</dbReference>
<dbReference type="Pfam" id="PF10825">
    <property type="entry name" value="DUF2752"/>
    <property type="match status" value="1"/>
</dbReference>
<dbReference type="KEGG" id="ahw:NCTC11636_00456"/>
<reference evidence="2 3" key="1">
    <citation type="submission" date="2018-12" db="EMBL/GenBank/DDBJ databases">
        <authorList>
            <consortium name="Pathogen Informatics"/>
        </authorList>
    </citation>
    <scope>NUCLEOTIDE SEQUENCE [LARGE SCALE GENOMIC DNA]</scope>
    <source>
        <strain evidence="2 3">NCTC11636</strain>
    </source>
</reference>
<evidence type="ECO:0000313" key="3">
    <source>
        <dbReference type="Proteomes" id="UP000266895"/>
    </source>
</evidence>
<dbReference type="OrthoDB" id="5966662at2"/>
<keyword evidence="1" id="KW-1133">Transmembrane helix</keyword>
<dbReference type="Proteomes" id="UP000266895">
    <property type="component" value="Chromosome"/>
</dbReference>
<organism evidence="2 3">
    <name type="scientific">Actinomyces howellii</name>
    <dbReference type="NCBI Taxonomy" id="52771"/>
    <lineage>
        <taxon>Bacteria</taxon>
        <taxon>Bacillati</taxon>
        <taxon>Actinomycetota</taxon>
        <taxon>Actinomycetes</taxon>
        <taxon>Actinomycetales</taxon>
        <taxon>Actinomycetaceae</taxon>
        <taxon>Actinomyces</taxon>
    </lineage>
</organism>
<dbReference type="InterPro" id="IPR021215">
    <property type="entry name" value="DUF2752"/>
</dbReference>
<sequence>MGVTEDPEVIEGRRGLTAVQRTAVVASSLPGVALVASQVLGRAVPSGPDLCLVHRLTGYWCPLCGGTRAAHALVHGDLHAAIGYNPFALLVLLAGAAVLGRWLLHRRAGRTRPLVSVQEAAVLAAAAAVFAVVRNLPGMWVHLGPLLGPAG</sequence>
<keyword evidence="1" id="KW-0812">Transmembrane</keyword>
<feature type="transmembrane region" description="Helical" evidence="1">
    <location>
        <begin position="116"/>
        <end position="133"/>
    </location>
</feature>
<proteinExistence type="predicted"/>
<evidence type="ECO:0000256" key="1">
    <source>
        <dbReference type="SAM" id="Phobius"/>
    </source>
</evidence>
<protein>
    <submittedName>
        <fullName evidence="2">Protein of uncharacterized function (DUF2752)</fullName>
    </submittedName>
</protein>